<sequence length="55" mass="6058">MDKEKLELYTGYLICHSGFATATGLSAMLAGDIGHDQLTRYLSARTYTSKNLWGS</sequence>
<dbReference type="AlphaFoldDB" id="A0AA43TJ56"/>
<name>A0AA43TJ56_9GAMM</name>
<proteinExistence type="predicted"/>
<organism evidence="1 2">
    <name type="scientific">Candidatus Methylobacter titanis</name>
    <dbReference type="NCBI Taxonomy" id="3053457"/>
    <lineage>
        <taxon>Bacteria</taxon>
        <taxon>Pseudomonadati</taxon>
        <taxon>Pseudomonadota</taxon>
        <taxon>Gammaproteobacteria</taxon>
        <taxon>Methylococcales</taxon>
        <taxon>Methylococcaceae</taxon>
        <taxon>Methylobacter</taxon>
    </lineage>
</organism>
<evidence type="ECO:0000313" key="1">
    <source>
        <dbReference type="EMBL" id="MDI1232254.1"/>
    </source>
</evidence>
<evidence type="ECO:0000313" key="2">
    <source>
        <dbReference type="Proteomes" id="UP001160519"/>
    </source>
</evidence>
<dbReference type="Proteomes" id="UP001160519">
    <property type="component" value="Unassembled WGS sequence"/>
</dbReference>
<accession>A0AA43TJ56</accession>
<dbReference type="EMBL" id="JAQSDF010000070">
    <property type="protein sequence ID" value="MDI1232254.1"/>
    <property type="molecule type" value="Genomic_DNA"/>
</dbReference>
<protein>
    <submittedName>
        <fullName evidence="1">Uncharacterized protein</fullName>
    </submittedName>
</protein>
<reference evidence="1" key="1">
    <citation type="submission" date="2023-01" db="EMBL/GenBank/DDBJ databases">
        <title>Biogeochemical cycle of methane in antarctic sediments.</title>
        <authorList>
            <person name="Roldan D.M."/>
            <person name="Menes R.J."/>
        </authorList>
    </citation>
    <scope>NUCLEOTIDE SEQUENCE [LARGE SCALE GENOMIC DNA]</scope>
    <source>
        <strain evidence="1">K-2018 MAG008</strain>
    </source>
</reference>
<keyword evidence="2" id="KW-1185">Reference proteome</keyword>
<gene>
    <name evidence="1" type="ORF">PSU93_14010</name>
</gene>
<comment type="caution">
    <text evidence="1">The sequence shown here is derived from an EMBL/GenBank/DDBJ whole genome shotgun (WGS) entry which is preliminary data.</text>
</comment>